<feature type="transmembrane region" description="Helical" evidence="1">
    <location>
        <begin position="207"/>
        <end position="231"/>
    </location>
</feature>
<accession>A0A8J6HNX4</accession>
<sequence length="258" mass="28650">MIYVAVLEDEKTAEWALLKTILDSRRVLTNQEQRFSLPQLYCSNSVPLSGMHPTDGPQILKSFSSNTVSADLHNIPCCIVITAIRSPFLRPTLSLPNTPSRGHPTEFLLTLSRLLLHLVECLFSRCPSLIPLVPLDLLIAAKPVLRRSWEGITVGPRAPFRAFQFLGKKRRGTVPNNASRLPRCSTDWVCIPVAIVNRCSVRAALPIVFHTCIMSYLIYLLTIIAVVPFGIKTARHLATGRPDGPPKDEPADVAIWIN</sequence>
<gene>
    <name evidence="2" type="ORF">GEV33_005084</name>
</gene>
<evidence type="ECO:0000313" key="2">
    <source>
        <dbReference type="EMBL" id="KAH0817707.1"/>
    </source>
</evidence>
<dbReference type="AlphaFoldDB" id="A0A8J6HNX4"/>
<keyword evidence="1" id="KW-0812">Transmembrane</keyword>
<proteinExistence type="predicted"/>
<comment type="caution">
    <text evidence="2">The sequence shown here is derived from an EMBL/GenBank/DDBJ whole genome shotgun (WGS) entry which is preliminary data.</text>
</comment>
<keyword evidence="1" id="KW-0472">Membrane</keyword>
<name>A0A8J6HNX4_TENMO</name>
<reference evidence="2" key="1">
    <citation type="journal article" date="2020" name="J Insects Food Feed">
        <title>The yellow mealworm (Tenebrio molitor) genome: a resource for the emerging insects as food and feed industry.</title>
        <authorList>
            <person name="Eriksson T."/>
            <person name="Andere A."/>
            <person name="Kelstrup H."/>
            <person name="Emery V."/>
            <person name="Picard C."/>
        </authorList>
    </citation>
    <scope>NUCLEOTIDE SEQUENCE</scope>
    <source>
        <strain evidence="2">Stoneville</strain>
        <tissue evidence="2">Whole head</tissue>
    </source>
</reference>
<evidence type="ECO:0000313" key="3">
    <source>
        <dbReference type="Proteomes" id="UP000719412"/>
    </source>
</evidence>
<keyword evidence="3" id="KW-1185">Reference proteome</keyword>
<evidence type="ECO:0000256" key="1">
    <source>
        <dbReference type="SAM" id="Phobius"/>
    </source>
</evidence>
<dbReference type="Proteomes" id="UP000719412">
    <property type="component" value="Unassembled WGS sequence"/>
</dbReference>
<organism evidence="2 3">
    <name type="scientific">Tenebrio molitor</name>
    <name type="common">Yellow mealworm beetle</name>
    <dbReference type="NCBI Taxonomy" id="7067"/>
    <lineage>
        <taxon>Eukaryota</taxon>
        <taxon>Metazoa</taxon>
        <taxon>Ecdysozoa</taxon>
        <taxon>Arthropoda</taxon>
        <taxon>Hexapoda</taxon>
        <taxon>Insecta</taxon>
        <taxon>Pterygota</taxon>
        <taxon>Neoptera</taxon>
        <taxon>Endopterygota</taxon>
        <taxon>Coleoptera</taxon>
        <taxon>Polyphaga</taxon>
        <taxon>Cucujiformia</taxon>
        <taxon>Tenebrionidae</taxon>
        <taxon>Tenebrio</taxon>
    </lineage>
</organism>
<dbReference type="EMBL" id="JABDTM020018970">
    <property type="protein sequence ID" value="KAH0817707.1"/>
    <property type="molecule type" value="Genomic_DNA"/>
</dbReference>
<reference evidence="2" key="2">
    <citation type="submission" date="2021-08" db="EMBL/GenBank/DDBJ databases">
        <authorList>
            <person name="Eriksson T."/>
        </authorList>
    </citation>
    <scope>NUCLEOTIDE SEQUENCE</scope>
    <source>
        <strain evidence="2">Stoneville</strain>
        <tissue evidence="2">Whole head</tissue>
    </source>
</reference>
<protein>
    <submittedName>
        <fullName evidence="2">Uncharacterized protein</fullName>
    </submittedName>
</protein>
<keyword evidence="1" id="KW-1133">Transmembrane helix</keyword>